<keyword evidence="2" id="KW-1185">Reference proteome</keyword>
<proteinExistence type="predicted"/>
<evidence type="ECO:0000313" key="1">
    <source>
        <dbReference type="EMBL" id="GMI44826.1"/>
    </source>
</evidence>
<dbReference type="AlphaFoldDB" id="A0A9W7GHG5"/>
<organism evidence="1 2">
    <name type="scientific">Triparma columacea</name>
    <dbReference type="NCBI Taxonomy" id="722753"/>
    <lineage>
        <taxon>Eukaryota</taxon>
        <taxon>Sar</taxon>
        <taxon>Stramenopiles</taxon>
        <taxon>Ochrophyta</taxon>
        <taxon>Bolidophyceae</taxon>
        <taxon>Parmales</taxon>
        <taxon>Triparmaceae</taxon>
        <taxon>Triparma</taxon>
    </lineage>
</organism>
<accession>A0A9W7GHG5</accession>
<dbReference type="EMBL" id="BRYA01000228">
    <property type="protein sequence ID" value="GMI44826.1"/>
    <property type="molecule type" value="Genomic_DNA"/>
</dbReference>
<name>A0A9W7GHG5_9STRA</name>
<protein>
    <submittedName>
        <fullName evidence="1">Uncharacterized protein</fullName>
    </submittedName>
</protein>
<dbReference type="Proteomes" id="UP001165065">
    <property type="component" value="Unassembled WGS sequence"/>
</dbReference>
<gene>
    <name evidence="1" type="ORF">TrCOL_g13081</name>
</gene>
<reference evidence="2" key="1">
    <citation type="journal article" date="2023" name="Commun. Biol.">
        <title>Genome analysis of Parmales, the sister group of diatoms, reveals the evolutionary specialization of diatoms from phago-mixotrophs to photoautotrophs.</title>
        <authorList>
            <person name="Ban H."/>
            <person name="Sato S."/>
            <person name="Yoshikawa S."/>
            <person name="Yamada K."/>
            <person name="Nakamura Y."/>
            <person name="Ichinomiya M."/>
            <person name="Sato N."/>
            <person name="Blanc-Mathieu R."/>
            <person name="Endo H."/>
            <person name="Kuwata A."/>
            <person name="Ogata H."/>
        </authorList>
    </citation>
    <scope>NUCLEOTIDE SEQUENCE [LARGE SCALE GENOMIC DNA]</scope>
</reference>
<evidence type="ECO:0000313" key="2">
    <source>
        <dbReference type="Proteomes" id="UP001165065"/>
    </source>
</evidence>
<dbReference type="OrthoDB" id="197045at2759"/>
<sequence>MGASSSALPDELTLDQVKELVGSQFDEAKFAELEKNDAGLVKKETLLALASTTPAPAEVPSAPAVVKCKMTELPIKIDAARAANLTPLISDRSNAHLLDTFHNYKADLLVDCKAVSLKLAKKETTLDEAREALRSKLSSAFHYGHDLVLSCQSASPSFSQSLCHELFPVEIFKDSGSSCRNNEFAEKLITDEEVKNMPGMMKLANESFKVMVTTHFAVEDLDDFFFGEGFGFEKMPKKWFQIISIEHEEGTELMD</sequence>
<comment type="caution">
    <text evidence="1">The sequence shown here is derived from an EMBL/GenBank/DDBJ whole genome shotgun (WGS) entry which is preliminary data.</text>
</comment>